<organism evidence="2 3">
    <name type="scientific">Eleginops maclovinus</name>
    <name type="common">Patagonian blennie</name>
    <name type="synonym">Eleginus maclovinus</name>
    <dbReference type="NCBI Taxonomy" id="56733"/>
    <lineage>
        <taxon>Eukaryota</taxon>
        <taxon>Metazoa</taxon>
        <taxon>Chordata</taxon>
        <taxon>Craniata</taxon>
        <taxon>Vertebrata</taxon>
        <taxon>Euteleostomi</taxon>
        <taxon>Actinopterygii</taxon>
        <taxon>Neopterygii</taxon>
        <taxon>Teleostei</taxon>
        <taxon>Neoteleostei</taxon>
        <taxon>Acanthomorphata</taxon>
        <taxon>Eupercaria</taxon>
        <taxon>Perciformes</taxon>
        <taxon>Notothenioidei</taxon>
        <taxon>Eleginopidae</taxon>
        <taxon>Eleginops</taxon>
    </lineage>
</organism>
<feature type="region of interest" description="Disordered" evidence="1">
    <location>
        <begin position="1"/>
        <end position="42"/>
    </location>
</feature>
<keyword evidence="3" id="KW-1185">Reference proteome</keyword>
<reference evidence="2 3" key="1">
    <citation type="journal article" date="2023" name="Genes (Basel)">
        <title>Chromosome-Level Genome Assembly and Circadian Gene Repertoire of the Patagonia Blennie Eleginops maclovinus-The Closest Ancestral Proxy of Antarctic Cryonotothenioids.</title>
        <authorList>
            <person name="Cheng C.C."/>
            <person name="Rivera-Colon A.G."/>
            <person name="Minhas B.F."/>
            <person name="Wilson L."/>
            <person name="Rayamajhi N."/>
            <person name="Vargas-Chacoff L."/>
            <person name="Catchen J.M."/>
        </authorList>
    </citation>
    <scope>NUCLEOTIDE SEQUENCE [LARGE SCALE GENOMIC DNA]</scope>
    <source>
        <strain evidence="2">JMC-PN-2008</strain>
    </source>
</reference>
<proteinExistence type="predicted"/>
<name>A0AAN8AX74_ELEMC</name>
<evidence type="ECO:0000256" key="1">
    <source>
        <dbReference type="SAM" id="MobiDB-lite"/>
    </source>
</evidence>
<feature type="compositionally biased region" description="Basic and acidic residues" evidence="1">
    <location>
        <begin position="1"/>
        <end position="27"/>
    </location>
</feature>
<gene>
    <name evidence="2" type="ORF">PBY51_012558</name>
</gene>
<evidence type="ECO:0000313" key="3">
    <source>
        <dbReference type="Proteomes" id="UP001346869"/>
    </source>
</evidence>
<reference evidence="2 3" key="2">
    <citation type="journal article" date="2023" name="Mol. Biol. Evol.">
        <title>Genomics of Secondarily Temperate Adaptation in the Only Non-Antarctic Icefish.</title>
        <authorList>
            <person name="Rivera-Colon A.G."/>
            <person name="Rayamajhi N."/>
            <person name="Minhas B.F."/>
            <person name="Madrigal G."/>
            <person name="Bilyk K.T."/>
            <person name="Yoon V."/>
            <person name="Hune M."/>
            <person name="Gregory S."/>
            <person name="Cheng C.H.C."/>
            <person name="Catchen J.M."/>
        </authorList>
    </citation>
    <scope>NUCLEOTIDE SEQUENCE [LARGE SCALE GENOMIC DNA]</scope>
    <source>
        <strain evidence="2">JMC-PN-2008</strain>
    </source>
</reference>
<accession>A0AAN8AX74</accession>
<protein>
    <submittedName>
        <fullName evidence="2">Uncharacterized protein</fullName>
    </submittedName>
</protein>
<dbReference type="AlphaFoldDB" id="A0AAN8AX74"/>
<sequence>MLASRSADERAHRSADERAHRSADKRVHSSAAAQCGRSWGSGEQHKACYFHGTIPTQDSKWLYQELFVFSSGCSEAA</sequence>
<dbReference type="EMBL" id="JAUZQC010000004">
    <property type="protein sequence ID" value="KAK5871812.1"/>
    <property type="molecule type" value="Genomic_DNA"/>
</dbReference>
<evidence type="ECO:0000313" key="2">
    <source>
        <dbReference type="EMBL" id="KAK5871812.1"/>
    </source>
</evidence>
<comment type="caution">
    <text evidence="2">The sequence shown here is derived from an EMBL/GenBank/DDBJ whole genome shotgun (WGS) entry which is preliminary data.</text>
</comment>
<dbReference type="Proteomes" id="UP001346869">
    <property type="component" value="Unassembled WGS sequence"/>
</dbReference>